<keyword evidence="3 7" id="KW-0597">Phosphoprotein</keyword>
<dbReference type="Pfam" id="PF02518">
    <property type="entry name" value="HATPase_c"/>
    <property type="match status" value="1"/>
</dbReference>
<dbReference type="Pfam" id="PF13407">
    <property type="entry name" value="Peripla_BP_4"/>
    <property type="match status" value="1"/>
</dbReference>
<dbReference type="InterPro" id="IPR005467">
    <property type="entry name" value="His_kinase_dom"/>
</dbReference>
<evidence type="ECO:0000313" key="12">
    <source>
        <dbReference type="EMBL" id="XBL14106.1"/>
    </source>
</evidence>
<dbReference type="Pfam" id="PF00512">
    <property type="entry name" value="HisKA"/>
    <property type="match status" value="1"/>
</dbReference>
<accession>A0AAU7EGU1</accession>
<dbReference type="SUPFAM" id="SSF46689">
    <property type="entry name" value="Homeodomain-like"/>
    <property type="match status" value="1"/>
</dbReference>
<evidence type="ECO:0000256" key="8">
    <source>
        <dbReference type="SAM" id="Phobius"/>
    </source>
</evidence>
<evidence type="ECO:0000256" key="7">
    <source>
        <dbReference type="PROSITE-ProRule" id="PRU00169"/>
    </source>
</evidence>
<dbReference type="InterPro" id="IPR003594">
    <property type="entry name" value="HATPase_dom"/>
</dbReference>
<dbReference type="InterPro" id="IPR036890">
    <property type="entry name" value="HATPase_C_sf"/>
</dbReference>
<dbReference type="SUPFAM" id="SSF53822">
    <property type="entry name" value="Periplasmic binding protein-like I"/>
    <property type="match status" value="1"/>
</dbReference>
<evidence type="ECO:0000259" key="9">
    <source>
        <dbReference type="PROSITE" id="PS01124"/>
    </source>
</evidence>
<feature type="domain" description="Histidine kinase" evidence="10">
    <location>
        <begin position="411"/>
        <end position="626"/>
    </location>
</feature>
<dbReference type="PRINTS" id="PR00344">
    <property type="entry name" value="BCTRLSENSOR"/>
</dbReference>
<gene>
    <name evidence="12" type="ORF">QLS71_017530</name>
</gene>
<dbReference type="PANTHER" id="PTHR43547:SF2">
    <property type="entry name" value="HYBRID SIGNAL TRANSDUCTION HISTIDINE KINASE C"/>
    <property type="match status" value="1"/>
</dbReference>
<evidence type="ECO:0000256" key="6">
    <source>
        <dbReference type="ARBA" id="ARBA00023163"/>
    </source>
</evidence>
<dbReference type="SMART" id="SM00448">
    <property type="entry name" value="REC"/>
    <property type="match status" value="1"/>
</dbReference>
<dbReference type="SMART" id="SM00342">
    <property type="entry name" value="HTH_ARAC"/>
    <property type="match status" value="1"/>
</dbReference>
<evidence type="ECO:0000259" key="11">
    <source>
        <dbReference type="PROSITE" id="PS50110"/>
    </source>
</evidence>
<keyword evidence="5" id="KW-0238">DNA-binding</keyword>
<organism evidence="12 13">
    <name type="scientific">Mariniflexile litorale</name>
    <dbReference type="NCBI Taxonomy" id="3045158"/>
    <lineage>
        <taxon>Bacteria</taxon>
        <taxon>Pseudomonadati</taxon>
        <taxon>Bacteroidota</taxon>
        <taxon>Flavobacteriia</taxon>
        <taxon>Flavobacteriales</taxon>
        <taxon>Flavobacteriaceae</taxon>
        <taxon>Mariniflexile</taxon>
    </lineage>
</organism>
<dbReference type="GO" id="GO:0000155">
    <property type="term" value="F:phosphorelay sensor kinase activity"/>
    <property type="evidence" value="ECO:0007669"/>
    <property type="project" value="InterPro"/>
</dbReference>
<dbReference type="PROSITE" id="PS01124">
    <property type="entry name" value="HTH_ARAC_FAMILY_2"/>
    <property type="match status" value="1"/>
</dbReference>
<keyword evidence="8" id="KW-0812">Transmembrane</keyword>
<dbReference type="Gene3D" id="3.30.565.10">
    <property type="entry name" value="Histidine kinase-like ATPase, C-terminal domain"/>
    <property type="match status" value="1"/>
</dbReference>
<dbReference type="PANTHER" id="PTHR43547">
    <property type="entry name" value="TWO-COMPONENT HISTIDINE KINASE"/>
    <property type="match status" value="1"/>
</dbReference>
<dbReference type="InterPro" id="IPR009057">
    <property type="entry name" value="Homeodomain-like_sf"/>
</dbReference>
<dbReference type="SUPFAM" id="SSF52172">
    <property type="entry name" value="CheY-like"/>
    <property type="match status" value="1"/>
</dbReference>
<feature type="domain" description="HTH araC/xylS-type" evidence="9">
    <location>
        <begin position="816"/>
        <end position="914"/>
    </location>
</feature>
<dbReference type="InterPro" id="IPR011006">
    <property type="entry name" value="CheY-like_superfamily"/>
</dbReference>
<dbReference type="InterPro" id="IPR004358">
    <property type="entry name" value="Sig_transdc_His_kin-like_C"/>
</dbReference>
<dbReference type="PROSITE" id="PS00041">
    <property type="entry name" value="HTH_ARAC_FAMILY_1"/>
    <property type="match status" value="1"/>
</dbReference>
<dbReference type="SMART" id="SM00387">
    <property type="entry name" value="HATPase_c"/>
    <property type="match status" value="1"/>
</dbReference>
<protein>
    <recommendedName>
        <fullName evidence="2">histidine kinase</fullName>
        <ecNumber evidence="2">2.7.13.3</ecNumber>
    </recommendedName>
</protein>
<evidence type="ECO:0000256" key="1">
    <source>
        <dbReference type="ARBA" id="ARBA00000085"/>
    </source>
</evidence>
<dbReference type="SMART" id="SM00388">
    <property type="entry name" value="HisKA"/>
    <property type="match status" value="1"/>
</dbReference>
<keyword evidence="4" id="KW-0805">Transcription regulation</keyword>
<evidence type="ECO:0000256" key="4">
    <source>
        <dbReference type="ARBA" id="ARBA00023015"/>
    </source>
</evidence>
<dbReference type="EC" id="2.7.13.3" evidence="2"/>
<reference evidence="12" key="1">
    <citation type="submission" date="2024-04" db="EMBL/GenBank/DDBJ databases">
        <title>Mariniflexile litorale, isolated from the shallow sediments of the Sea of Japan.</title>
        <authorList>
            <person name="Romanenko L."/>
            <person name="Isaeva M."/>
        </authorList>
    </citation>
    <scope>NUCLEOTIDE SEQUENCE [LARGE SCALE GENOMIC DNA]</scope>
    <source>
        <strain evidence="12">KMM 9835</strain>
    </source>
</reference>
<dbReference type="PROSITE" id="PS50110">
    <property type="entry name" value="RESPONSE_REGULATORY"/>
    <property type="match status" value="1"/>
</dbReference>
<name>A0AAU7EGU1_9FLAO</name>
<dbReference type="SUPFAM" id="SSF47384">
    <property type="entry name" value="Homodimeric domain of signal transducing histidine kinase"/>
    <property type="match status" value="1"/>
</dbReference>
<dbReference type="PROSITE" id="PS50109">
    <property type="entry name" value="HIS_KIN"/>
    <property type="match status" value="1"/>
</dbReference>
<dbReference type="InterPro" id="IPR025997">
    <property type="entry name" value="SBP_2_dom"/>
</dbReference>
<dbReference type="GO" id="GO:0043565">
    <property type="term" value="F:sequence-specific DNA binding"/>
    <property type="evidence" value="ECO:0007669"/>
    <property type="project" value="InterPro"/>
</dbReference>
<keyword evidence="8" id="KW-1133">Transmembrane helix</keyword>
<dbReference type="RefSeq" id="WP_308992083.1">
    <property type="nucleotide sequence ID" value="NZ_CP155618.1"/>
</dbReference>
<dbReference type="Gene3D" id="1.10.10.60">
    <property type="entry name" value="Homeodomain-like"/>
    <property type="match status" value="2"/>
</dbReference>
<evidence type="ECO:0000256" key="5">
    <source>
        <dbReference type="ARBA" id="ARBA00023125"/>
    </source>
</evidence>
<dbReference type="SUPFAM" id="SSF55874">
    <property type="entry name" value="ATPase domain of HSP90 chaperone/DNA topoisomerase II/histidine kinase"/>
    <property type="match status" value="1"/>
</dbReference>
<dbReference type="CDD" id="cd00082">
    <property type="entry name" value="HisKA"/>
    <property type="match status" value="1"/>
</dbReference>
<dbReference type="PROSITE" id="PS51257">
    <property type="entry name" value="PROKAR_LIPOPROTEIN"/>
    <property type="match status" value="1"/>
</dbReference>
<dbReference type="Pfam" id="PF12833">
    <property type="entry name" value="HTH_18"/>
    <property type="match status" value="1"/>
</dbReference>
<keyword evidence="8" id="KW-0472">Membrane</keyword>
<feature type="transmembrane region" description="Helical" evidence="8">
    <location>
        <begin position="346"/>
        <end position="365"/>
    </location>
</feature>
<evidence type="ECO:0000256" key="2">
    <source>
        <dbReference type="ARBA" id="ARBA00012438"/>
    </source>
</evidence>
<dbReference type="GO" id="GO:0003700">
    <property type="term" value="F:DNA-binding transcription factor activity"/>
    <property type="evidence" value="ECO:0007669"/>
    <property type="project" value="InterPro"/>
</dbReference>
<dbReference type="InterPro" id="IPR036097">
    <property type="entry name" value="HisK_dim/P_sf"/>
</dbReference>
<dbReference type="KEGG" id="mlil:QLS71_017530"/>
<dbReference type="InterPro" id="IPR028082">
    <property type="entry name" value="Peripla_BP_I"/>
</dbReference>
<dbReference type="InterPro" id="IPR018060">
    <property type="entry name" value="HTH_AraC"/>
</dbReference>
<proteinExistence type="predicted"/>
<dbReference type="InterPro" id="IPR003661">
    <property type="entry name" value="HisK_dim/P_dom"/>
</dbReference>
<evidence type="ECO:0000313" key="13">
    <source>
        <dbReference type="Proteomes" id="UP001224325"/>
    </source>
</evidence>
<dbReference type="AlphaFoldDB" id="A0AAU7EGU1"/>
<dbReference type="CDD" id="cd06308">
    <property type="entry name" value="PBP1_sensor_kinase-like"/>
    <property type="match status" value="1"/>
</dbReference>
<dbReference type="InterPro" id="IPR018062">
    <property type="entry name" value="HTH_AraC-typ_CS"/>
</dbReference>
<evidence type="ECO:0000256" key="3">
    <source>
        <dbReference type="ARBA" id="ARBA00022553"/>
    </source>
</evidence>
<dbReference type="EMBL" id="CP155618">
    <property type="protein sequence ID" value="XBL14106.1"/>
    <property type="molecule type" value="Genomic_DNA"/>
</dbReference>
<keyword evidence="13" id="KW-1185">Reference proteome</keyword>
<dbReference type="Gene3D" id="1.10.287.130">
    <property type="match status" value="1"/>
</dbReference>
<keyword evidence="6" id="KW-0804">Transcription</keyword>
<feature type="transmembrane region" description="Helical" evidence="8">
    <location>
        <begin position="6"/>
        <end position="24"/>
    </location>
</feature>
<dbReference type="Proteomes" id="UP001224325">
    <property type="component" value="Chromosome"/>
</dbReference>
<sequence length="914" mass="103939">MQKITLVYILKLSIIVGLIFVSGCSNISETKTYTIGFSQTGINDEWRKSMNQAMEIQAGFYPELELKILDSKDNIDNQIKDIEQLISEKIDMLIVSPIKSKPITPIVESAFKSGIPVLIVDRKTDGDNYTAYLGGDNYEVGTNAANYLASLTNENKNIIEVKGLAGSSPALERSLGFNDVINSTKNLEVVKTIEGNWESYSIKDPLRDILESIKDIDYIFVHNDRMALGAWEVVKEKKLQKRIKILGVDGLNGPNGGIQLVKENKLLATILYPTGGDEAIQLALKILNGERVAKNNILNTTVIDARNADIMSKQFDKIDQQQQDIDYQRIKIDKQEKKYTTQKHTLQLLLALLIISIVLGGYSIYSGYNNRKKKRELELRNSKITIQRNQIKKIADEVKISNEARVNFFTGLSHEFKTPITLILSSTESLTESKVIRDNKLLSEVGLIYNNSKRLLRLINQLLDFRKIEDRKFVLKASNTNLYKFSNLIFKDFEREAQKRNINFTITTNNEDLSVFIDRNLMDKVYFNLLSNAFKFTPNNGVVSINIEDDFNSNFVKIHFVDSGIGIPKKEMNKVFQAFFQGSNNNKTSSGIGLHLSKEFIELHKGTIEVISKHGTEFIITLYKDNVHLDSDEIIHEVDVIDSMLLCPDLDYEEDDFTEQLVLNNEDKYSILIIEDNLDLIKYLSGKLSIDYNVQVSDGADGIEKALEHIPDIIICDVSLPDKSGFDICEILKKDLRTSHIPIILLTAFNNKESYIKGLESGADLYLTKPFSFSILSQSIKTLIYNREKLRYYFVNNVHNISSSNNFGSIEQEFISMLNKIINNNMDNSKFSVENLAQDLNISRIQLYRKMKAIMGVNVSDYIQNIRLEKAKKMLKETSLTISEIAYATGFSSPNYFSTSFKNKFNNSPKAFRE</sequence>
<evidence type="ECO:0000259" key="10">
    <source>
        <dbReference type="PROSITE" id="PS50109"/>
    </source>
</evidence>
<dbReference type="Pfam" id="PF00072">
    <property type="entry name" value="Response_reg"/>
    <property type="match status" value="1"/>
</dbReference>
<comment type="catalytic activity">
    <reaction evidence="1">
        <text>ATP + protein L-histidine = ADP + protein N-phospho-L-histidine.</text>
        <dbReference type="EC" id="2.7.13.3"/>
    </reaction>
</comment>
<dbReference type="Gene3D" id="3.40.50.2300">
    <property type="match status" value="3"/>
</dbReference>
<feature type="domain" description="Response regulatory" evidence="11">
    <location>
        <begin position="670"/>
        <end position="784"/>
    </location>
</feature>
<feature type="modified residue" description="4-aspartylphosphate" evidence="7">
    <location>
        <position position="717"/>
    </location>
</feature>
<dbReference type="InterPro" id="IPR001789">
    <property type="entry name" value="Sig_transdc_resp-reg_receiver"/>
</dbReference>